<evidence type="ECO:0000256" key="1">
    <source>
        <dbReference type="ARBA" id="ARBA00004651"/>
    </source>
</evidence>
<dbReference type="EMBL" id="BARU01011636">
    <property type="protein sequence ID" value="GAH32088.1"/>
    <property type="molecule type" value="Genomic_DNA"/>
</dbReference>
<dbReference type="Pfam" id="PF00482">
    <property type="entry name" value="T2SSF"/>
    <property type="match status" value="1"/>
</dbReference>
<evidence type="ECO:0000256" key="3">
    <source>
        <dbReference type="ARBA" id="ARBA00022448"/>
    </source>
</evidence>
<feature type="domain" description="Type II secretion system protein GspF" evidence="9">
    <location>
        <begin position="48"/>
        <end position="170"/>
    </location>
</feature>
<sequence length="221" mass="25544">MEIDIRKIKEKKRQQKEKQKGLVINFDFLNREINLRRKKINDTKKERFYNQLGVLFSSGIDLGSALQIFLEDKHTQIHKKLFSQVFDDVIGGLSFSDALKKTGQFTDYEYYSIKVGEESGKLQDVLAELADYFALRMQQRRQLTGALSYPVMVMIVAIGAVLFMLNVVVPMFAGVFQRFGGELPAITRNVLALSYWFSNHLFTIFIFVLATIVAIVYMKRY</sequence>
<gene>
    <name evidence="10" type="ORF">S03H2_21779</name>
</gene>
<organism evidence="10">
    <name type="scientific">marine sediment metagenome</name>
    <dbReference type="NCBI Taxonomy" id="412755"/>
    <lineage>
        <taxon>unclassified sequences</taxon>
        <taxon>metagenomes</taxon>
        <taxon>ecological metagenomes</taxon>
    </lineage>
</organism>
<comment type="similarity">
    <text evidence="2">Belongs to the GSP F family.</text>
</comment>
<protein>
    <recommendedName>
        <fullName evidence="9">Type II secretion system protein GspF domain-containing protein</fullName>
    </recommendedName>
</protein>
<dbReference type="GO" id="GO:0005886">
    <property type="term" value="C:plasma membrane"/>
    <property type="evidence" value="ECO:0007669"/>
    <property type="project" value="UniProtKB-SubCell"/>
</dbReference>
<keyword evidence="6 8" id="KW-1133">Transmembrane helix</keyword>
<dbReference type="InterPro" id="IPR003004">
    <property type="entry name" value="GspF/PilC"/>
</dbReference>
<dbReference type="InterPro" id="IPR042094">
    <property type="entry name" value="T2SS_GspF_sf"/>
</dbReference>
<comment type="caution">
    <text evidence="10">The sequence shown here is derived from an EMBL/GenBank/DDBJ whole genome shotgun (WGS) entry which is preliminary data.</text>
</comment>
<evidence type="ECO:0000313" key="10">
    <source>
        <dbReference type="EMBL" id="GAH32088.1"/>
    </source>
</evidence>
<evidence type="ECO:0000256" key="5">
    <source>
        <dbReference type="ARBA" id="ARBA00022692"/>
    </source>
</evidence>
<feature type="transmembrane region" description="Helical" evidence="8">
    <location>
        <begin position="193"/>
        <end position="217"/>
    </location>
</feature>
<dbReference type="InterPro" id="IPR001992">
    <property type="entry name" value="T2SS_GspF/T4SS_PilC_CS"/>
</dbReference>
<comment type="subcellular location">
    <subcellularLocation>
        <location evidence="1">Cell membrane</location>
        <topology evidence="1">Multi-pass membrane protein</topology>
    </subcellularLocation>
</comment>
<reference evidence="10" key="1">
    <citation type="journal article" date="2014" name="Front. Microbiol.">
        <title>High frequency of phylogenetically diverse reductive dehalogenase-homologous genes in deep subseafloor sedimentary metagenomes.</title>
        <authorList>
            <person name="Kawai M."/>
            <person name="Futagami T."/>
            <person name="Toyoda A."/>
            <person name="Takaki Y."/>
            <person name="Nishi S."/>
            <person name="Hori S."/>
            <person name="Arai W."/>
            <person name="Tsubouchi T."/>
            <person name="Morono Y."/>
            <person name="Uchiyama I."/>
            <person name="Ito T."/>
            <person name="Fujiyama A."/>
            <person name="Inagaki F."/>
            <person name="Takami H."/>
        </authorList>
    </citation>
    <scope>NUCLEOTIDE SEQUENCE</scope>
    <source>
        <strain evidence="10">Expedition CK06-06</strain>
    </source>
</reference>
<dbReference type="GO" id="GO:0009306">
    <property type="term" value="P:protein secretion"/>
    <property type="evidence" value="ECO:0007669"/>
    <property type="project" value="InterPro"/>
</dbReference>
<dbReference type="PROSITE" id="PS00874">
    <property type="entry name" value="T2SP_F"/>
    <property type="match status" value="1"/>
</dbReference>
<dbReference type="InterPro" id="IPR018076">
    <property type="entry name" value="T2SS_GspF_dom"/>
</dbReference>
<keyword evidence="5 8" id="KW-0812">Transmembrane</keyword>
<keyword evidence="7 8" id="KW-0472">Membrane</keyword>
<keyword evidence="3" id="KW-0813">Transport</keyword>
<proteinExistence type="inferred from homology"/>
<dbReference type="PANTHER" id="PTHR30012">
    <property type="entry name" value="GENERAL SECRETION PATHWAY PROTEIN"/>
    <property type="match status" value="1"/>
</dbReference>
<evidence type="ECO:0000256" key="2">
    <source>
        <dbReference type="ARBA" id="ARBA00005745"/>
    </source>
</evidence>
<feature type="transmembrane region" description="Helical" evidence="8">
    <location>
        <begin position="146"/>
        <end position="173"/>
    </location>
</feature>
<accession>X1GGE7</accession>
<feature type="non-terminal residue" evidence="10">
    <location>
        <position position="221"/>
    </location>
</feature>
<keyword evidence="4" id="KW-1003">Cell membrane</keyword>
<name>X1GGE7_9ZZZZ</name>
<evidence type="ECO:0000256" key="7">
    <source>
        <dbReference type="ARBA" id="ARBA00023136"/>
    </source>
</evidence>
<dbReference type="PANTHER" id="PTHR30012:SF0">
    <property type="entry name" value="TYPE II SECRETION SYSTEM PROTEIN F-RELATED"/>
    <property type="match status" value="1"/>
</dbReference>
<evidence type="ECO:0000259" key="9">
    <source>
        <dbReference type="Pfam" id="PF00482"/>
    </source>
</evidence>
<evidence type="ECO:0000256" key="4">
    <source>
        <dbReference type="ARBA" id="ARBA00022475"/>
    </source>
</evidence>
<evidence type="ECO:0000256" key="8">
    <source>
        <dbReference type="SAM" id="Phobius"/>
    </source>
</evidence>
<dbReference type="Gene3D" id="1.20.81.30">
    <property type="entry name" value="Type II secretion system (T2SS), domain F"/>
    <property type="match status" value="1"/>
</dbReference>
<evidence type="ECO:0000256" key="6">
    <source>
        <dbReference type="ARBA" id="ARBA00022989"/>
    </source>
</evidence>
<dbReference type="AlphaFoldDB" id="X1GGE7"/>